<dbReference type="Proteomes" id="UP000286415">
    <property type="component" value="Unassembled WGS sequence"/>
</dbReference>
<dbReference type="EMBL" id="NIRI02000056">
    <property type="protein sequence ID" value="KAG5443420.1"/>
    <property type="molecule type" value="Genomic_DNA"/>
</dbReference>
<proteinExistence type="predicted"/>
<evidence type="ECO:0000313" key="1">
    <source>
        <dbReference type="EMBL" id="KAG5443420.1"/>
    </source>
</evidence>
<comment type="caution">
    <text evidence="1">The sequence shown here is derived from an EMBL/GenBank/DDBJ whole genome shotgun (WGS) entry which is preliminary data.</text>
</comment>
<reference evidence="1 2" key="1">
    <citation type="journal article" date="2018" name="Biotechnol. Adv.">
        <title>Improved genomic resources and new bioinformatic workflow for the carcinogenic parasite Clonorchis sinensis: Biotechnological implications.</title>
        <authorList>
            <person name="Wang D."/>
            <person name="Korhonen P.K."/>
            <person name="Gasser R.B."/>
            <person name="Young N.D."/>
        </authorList>
    </citation>
    <scope>NUCLEOTIDE SEQUENCE [LARGE SCALE GENOMIC DNA]</scope>
    <source>
        <strain evidence="1">Cs-k2</strain>
    </source>
</reference>
<reference evidence="1 2" key="2">
    <citation type="journal article" date="2021" name="Genomics">
        <title>High-quality reference genome for Clonorchis sinensis.</title>
        <authorList>
            <person name="Young N.D."/>
            <person name="Stroehlein A.J."/>
            <person name="Kinkar L."/>
            <person name="Wang T."/>
            <person name="Sohn W.M."/>
            <person name="Chang B.C.H."/>
            <person name="Kaur P."/>
            <person name="Weisz D."/>
            <person name="Dudchenko O."/>
            <person name="Aiden E.L."/>
            <person name="Korhonen P.K."/>
            <person name="Gasser R.B."/>
        </authorList>
    </citation>
    <scope>NUCLEOTIDE SEQUENCE [LARGE SCALE GENOMIC DNA]</scope>
    <source>
        <strain evidence="1">Cs-k2</strain>
    </source>
</reference>
<gene>
    <name evidence="1" type="ORF">CSKR_108851</name>
</gene>
<keyword evidence="2" id="KW-1185">Reference proteome</keyword>
<protein>
    <submittedName>
        <fullName evidence="1">Uncharacterized protein</fullName>
    </submittedName>
</protein>
<sequence length="149" mass="17141">MFQLVRYSRYRSIFSYTKRLTRLLKSRTNENQPTTAETSSVQITSRDSTASLVNDILRLNALHKGHLMFQLNGDRVIPTAPGWRRRKIWLPTDVSGDLVVGFYPDCLNQCLELDSAESLVCDILQLNVLHTGHLMFHLVRCSRDRSVFS</sequence>
<evidence type="ECO:0000313" key="2">
    <source>
        <dbReference type="Proteomes" id="UP000286415"/>
    </source>
</evidence>
<dbReference type="InParanoid" id="A0A3R7FCG9"/>
<accession>A0A3R7FCG9</accession>
<dbReference type="AlphaFoldDB" id="A0A3R7FCG9"/>
<organism evidence="1 2">
    <name type="scientific">Clonorchis sinensis</name>
    <name type="common">Chinese liver fluke</name>
    <dbReference type="NCBI Taxonomy" id="79923"/>
    <lineage>
        <taxon>Eukaryota</taxon>
        <taxon>Metazoa</taxon>
        <taxon>Spiralia</taxon>
        <taxon>Lophotrochozoa</taxon>
        <taxon>Platyhelminthes</taxon>
        <taxon>Trematoda</taxon>
        <taxon>Digenea</taxon>
        <taxon>Opisthorchiida</taxon>
        <taxon>Opisthorchiata</taxon>
        <taxon>Opisthorchiidae</taxon>
        <taxon>Clonorchis</taxon>
    </lineage>
</organism>
<name>A0A3R7FCG9_CLOSI</name>